<dbReference type="CDD" id="cd06261">
    <property type="entry name" value="TM_PBP2"/>
    <property type="match status" value="1"/>
</dbReference>
<accession>A0A4V2J382</accession>
<dbReference type="Pfam" id="PF00528">
    <property type="entry name" value="BPD_transp_1"/>
    <property type="match status" value="1"/>
</dbReference>
<evidence type="ECO:0000256" key="3">
    <source>
        <dbReference type="ARBA" id="ARBA00022475"/>
    </source>
</evidence>
<keyword evidence="6 7" id="KW-0472">Membrane</keyword>
<dbReference type="InterPro" id="IPR000515">
    <property type="entry name" value="MetI-like"/>
</dbReference>
<evidence type="ECO:0000256" key="2">
    <source>
        <dbReference type="ARBA" id="ARBA00022448"/>
    </source>
</evidence>
<feature type="transmembrane region" description="Helical" evidence="7">
    <location>
        <begin position="76"/>
        <end position="99"/>
    </location>
</feature>
<evidence type="ECO:0000256" key="7">
    <source>
        <dbReference type="RuleBase" id="RU363032"/>
    </source>
</evidence>
<dbReference type="PANTHER" id="PTHR43744:SF9">
    <property type="entry name" value="POLYGALACTURONAN_RHAMNOGALACTURONAN TRANSPORT SYSTEM PERMEASE PROTEIN YTCP"/>
    <property type="match status" value="1"/>
</dbReference>
<dbReference type="Gene3D" id="1.10.3720.10">
    <property type="entry name" value="MetI-like"/>
    <property type="match status" value="1"/>
</dbReference>
<comment type="caution">
    <text evidence="9">The sequence shown here is derived from an EMBL/GenBank/DDBJ whole genome shotgun (WGS) entry which is preliminary data.</text>
</comment>
<gene>
    <name evidence="9" type="ORF">EYB31_33295</name>
</gene>
<dbReference type="EMBL" id="SIRE01000032">
    <property type="protein sequence ID" value="TBL70396.1"/>
    <property type="molecule type" value="Genomic_DNA"/>
</dbReference>
<protein>
    <submittedName>
        <fullName evidence="9">Carbohydrate ABC transporter permease</fullName>
    </submittedName>
</protein>
<evidence type="ECO:0000256" key="5">
    <source>
        <dbReference type="ARBA" id="ARBA00022989"/>
    </source>
</evidence>
<comment type="subcellular location">
    <subcellularLocation>
        <location evidence="1 7">Cell membrane</location>
        <topology evidence="1 7">Multi-pass membrane protein</topology>
    </subcellularLocation>
</comment>
<keyword evidence="5 7" id="KW-1133">Transmembrane helix</keyword>
<evidence type="ECO:0000259" key="8">
    <source>
        <dbReference type="PROSITE" id="PS50928"/>
    </source>
</evidence>
<dbReference type="SUPFAM" id="SSF161098">
    <property type="entry name" value="MetI-like"/>
    <property type="match status" value="1"/>
</dbReference>
<dbReference type="InterPro" id="IPR035906">
    <property type="entry name" value="MetI-like_sf"/>
</dbReference>
<organism evidence="9 10">
    <name type="scientific">Paenibacillus thalictri</name>
    <dbReference type="NCBI Taxonomy" id="2527873"/>
    <lineage>
        <taxon>Bacteria</taxon>
        <taxon>Bacillati</taxon>
        <taxon>Bacillota</taxon>
        <taxon>Bacilli</taxon>
        <taxon>Bacillales</taxon>
        <taxon>Paenibacillaceae</taxon>
        <taxon>Paenibacillus</taxon>
    </lineage>
</organism>
<dbReference type="PANTHER" id="PTHR43744">
    <property type="entry name" value="ABC TRANSPORTER PERMEASE PROTEIN MG189-RELATED-RELATED"/>
    <property type="match status" value="1"/>
</dbReference>
<dbReference type="RefSeq" id="WP_131017915.1">
    <property type="nucleotide sequence ID" value="NZ_SIRE01000032.1"/>
</dbReference>
<feature type="domain" description="ABC transmembrane type-1" evidence="8">
    <location>
        <begin position="74"/>
        <end position="275"/>
    </location>
</feature>
<keyword evidence="10" id="KW-1185">Reference proteome</keyword>
<proteinExistence type="inferred from homology"/>
<dbReference type="OrthoDB" id="9810086at2"/>
<feature type="transmembrane region" description="Helical" evidence="7">
    <location>
        <begin position="182"/>
        <end position="204"/>
    </location>
</feature>
<dbReference type="GO" id="GO:0055085">
    <property type="term" value="P:transmembrane transport"/>
    <property type="evidence" value="ECO:0007669"/>
    <property type="project" value="InterPro"/>
</dbReference>
<name>A0A4V2J382_9BACL</name>
<keyword evidence="4 7" id="KW-0812">Transmembrane</keyword>
<dbReference type="PROSITE" id="PS50928">
    <property type="entry name" value="ABC_TM1"/>
    <property type="match status" value="1"/>
</dbReference>
<evidence type="ECO:0000313" key="10">
    <source>
        <dbReference type="Proteomes" id="UP000293142"/>
    </source>
</evidence>
<feature type="transmembrane region" description="Helical" evidence="7">
    <location>
        <begin position="256"/>
        <end position="275"/>
    </location>
</feature>
<dbReference type="Proteomes" id="UP000293142">
    <property type="component" value="Unassembled WGS sequence"/>
</dbReference>
<feature type="transmembrane region" description="Helical" evidence="7">
    <location>
        <begin position="141"/>
        <end position="161"/>
    </location>
</feature>
<feature type="transmembrane region" description="Helical" evidence="7">
    <location>
        <begin position="111"/>
        <end position="129"/>
    </location>
</feature>
<sequence>MRDRGLGNRLFDAANVIVLTVIGLICLLPFLHVLAKSLSDQAAVMAGKVTFYPLGLNMGAFEFVFGKSRFFDALQVTLFVTVIGTLLSMAITIMAAYPLSKPEFRGRKPILLLYVFSMLFYGGIIPGYILMKGLGLLDTVWAMIIPLLVVPFNLFVCKTFFEGLPESVEESAKMDGASNFRILISIVLPISLPVVATLGIFYAVGYWNNYFHPLIYINSVSLKPLQIYLQDVLSNTEDVLAQQPEDVRLRLSPEGLRAAAVIATVLPILLVYPFLQKYFVHGLTVGSVKG</sequence>
<evidence type="ECO:0000313" key="9">
    <source>
        <dbReference type="EMBL" id="TBL70396.1"/>
    </source>
</evidence>
<evidence type="ECO:0000256" key="6">
    <source>
        <dbReference type="ARBA" id="ARBA00023136"/>
    </source>
</evidence>
<evidence type="ECO:0000256" key="1">
    <source>
        <dbReference type="ARBA" id="ARBA00004651"/>
    </source>
</evidence>
<reference evidence="9 10" key="1">
    <citation type="submission" date="2019-02" db="EMBL/GenBank/DDBJ databases">
        <title>Paenibacillus sp. nov., isolated from surface-sterilized tissue of Thalictrum simplex L.</title>
        <authorList>
            <person name="Tuo L."/>
        </authorList>
    </citation>
    <scope>NUCLEOTIDE SEQUENCE [LARGE SCALE GENOMIC DNA]</scope>
    <source>
        <strain evidence="9 10">N2SHLJ1</strain>
    </source>
</reference>
<comment type="similarity">
    <text evidence="7">Belongs to the binding-protein-dependent transport system permease family.</text>
</comment>
<feature type="transmembrane region" description="Helical" evidence="7">
    <location>
        <begin position="12"/>
        <end position="35"/>
    </location>
</feature>
<dbReference type="AlphaFoldDB" id="A0A4V2J382"/>
<evidence type="ECO:0000256" key="4">
    <source>
        <dbReference type="ARBA" id="ARBA00022692"/>
    </source>
</evidence>
<keyword evidence="3" id="KW-1003">Cell membrane</keyword>
<keyword evidence="2 7" id="KW-0813">Transport</keyword>
<dbReference type="GO" id="GO:0005886">
    <property type="term" value="C:plasma membrane"/>
    <property type="evidence" value="ECO:0007669"/>
    <property type="project" value="UniProtKB-SubCell"/>
</dbReference>